<proteinExistence type="predicted"/>
<evidence type="ECO:0000313" key="1">
    <source>
        <dbReference type="EMBL" id="RFU70422.1"/>
    </source>
</evidence>
<name>A0A372LRL0_9BACI</name>
<organism evidence="1 2">
    <name type="scientific">Peribacillus saganii</name>
    <dbReference type="NCBI Taxonomy" id="2303992"/>
    <lineage>
        <taxon>Bacteria</taxon>
        <taxon>Bacillati</taxon>
        <taxon>Bacillota</taxon>
        <taxon>Bacilli</taxon>
        <taxon>Bacillales</taxon>
        <taxon>Bacillaceae</taxon>
        <taxon>Peribacillus</taxon>
    </lineage>
</organism>
<comment type="caution">
    <text evidence="1">The sequence shown here is derived from an EMBL/GenBank/DDBJ whole genome shotgun (WGS) entry which is preliminary data.</text>
</comment>
<sequence>MEKSNSFILKIENQRWLTDEDTDVCSHGEIYLNINGTILTQTGIEEEWGISESALALLRTLDRDYTCDPEKEEGLILHGCGLILMMGCPISIHWSVKHKNDKVILSDFVKVTTTNPQTGSVHYPGLVATVSRNEYQNQILSFAQQAKRWFDSSKEKRITDNFDKEMYMDFWSEYNRLIRKALL</sequence>
<gene>
    <name evidence="1" type="ORF">D0469_07495</name>
</gene>
<dbReference type="OrthoDB" id="2680214at2"/>
<dbReference type="EMBL" id="QVTE01000016">
    <property type="protein sequence ID" value="RFU70422.1"/>
    <property type="molecule type" value="Genomic_DNA"/>
</dbReference>
<protein>
    <submittedName>
        <fullName evidence="1">Uncharacterized protein</fullName>
    </submittedName>
</protein>
<accession>A0A372LRL0</accession>
<evidence type="ECO:0000313" key="2">
    <source>
        <dbReference type="Proteomes" id="UP000264541"/>
    </source>
</evidence>
<keyword evidence="2" id="KW-1185">Reference proteome</keyword>
<dbReference type="RefSeq" id="WP_117326004.1">
    <property type="nucleotide sequence ID" value="NZ_QVTE01000016.1"/>
</dbReference>
<dbReference type="AlphaFoldDB" id="A0A372LRL0"/>
<reference evidence="1 2" key="1">
    <citation type="submission" date="2018-08" db="EMBL/GenBank/DDBJ databases">
        <title>Bacillus chawlae sp. nov., Bacillus glennii sp. nov., and Bacillus saganii sp. nov. Isolated from the Vehicle Assembly Building at Kennedy Space Center where the Viking Spacecraft were Assembled.</title>
        <authorList>
            <person name="Seuylemezian A."/>
            <person name="Vaishampayan P."/>
        </authorList>
    </citation>
    <scope>NUCLEOTIDE SEQUENCE [LARGE SCALE GENOMIC DNA]</scope>
    <source>
        <strain evidence="1 2">V47-23a</strain>
    </source>
</reference>
<dbReference type="Proteomes" id="UP000264541">
    <property type="component" value="Unassembled WGS sequence"/>
</dbReference>